<dbReference type="InterPro" id="IPR016163">
    <property type="entry name" value="Ald_DH_C"/>
</dbReference>
<dbReference type="PANTHER" id="PTHR43353">
    <property type="entry name" value="SUCCINATE-SEMIALDEHYDE DEHYDROGENASE, MITOCHONDRIAL"/>
    <property type="match status" value="1"/>
</dbReference>
<dbReference type="FunFam" id="3.40.605.10:FF:000005">
    <property type="entry name" value="Succinate-semialdehyde dehydrogenase I"/>
    <property type="match status" value="1"/>
</dbReference>
<dbReference type="InterPro" id="IPR010102">
    <property type="entry name" value="Succ_semiAld_DH"/>
</dbReference>
<dbReference type="EMBL" id="RJUK01000001">
    <property type="protein sequence ID" value="ROQ20277.1"/>
    <property type="molecule type" value="Genomic_DNA"/>
</dbReference>
<keyword evidence="2 4" id="KW-0560">Oxidoreductase</keyword>
<dbReference type="InterPro" id="IPR050740">
    <property type="entry name" value="Aldehyde_DH_Superfamily"/>
</dbReference>
<dbReference type="PROSITE" id="PS00687">
    <property type="entry name" value="ALDEHYDE_DEHYDR_GLU"/>
    <property type="match status" value="1"/>
</dbReference>
<dbReference type="NCBIfam" id="TIGR01780">
    <property type="entry name" value="SSADH"/>
    <property type="match status" value="1"/>
</dbReference>
<evidence type="ECO:0000256" key="3">
    <source>
        <dbReference type="PROSITE-ProRule" id="PRU10007"/>
    </source>
</evidence>
<name>A0A3N1NZ49_9GAMM</name>
<evidence type="ECO:0000256" key="2">
    <source>
        <dbReference type="ARBA" id="ARBA00023002"/>
    </source>
</evidence>
<dbReference type="GO" id="GO:0004777">
    <property type="term" value="F:succinate-semialdehyde dehydrogenase (NAD+) activity"/>
    <property type="evidence" value="ECO:0007669"/>
    <property type="project" value="TreeGrafter"/>
</dbReference>
<dbReference type="Gene3D" id="3.40.309.10">
    <property type="entry name" value="Aldehyde Dehydrogenase, Chain A, domain 2"/>
    <property type="match status" value="1"/>
</dbReference>
<comment type="caution">
    <text evidence="6">The sequence shown here is derived from an EMBL/GenBank/DDBJ whole genome shotgun (WGS) entry which is preliminary data.</text>
</comment>
<reference evidence="6 7" key="1">
    <citation type="submission" date="2018-11" db="EMBL/GenBank/DDBJ databases">
        <title>Genomic Encyclopedia of Type Strains, Phase IV (KMG-IV): sequencing the most valuable type-strain genomes for metagenomic binning, comparative biology and taxonomic classification.</title>
        <authorList>
            <person name="Goeker M."/>
        </authorList>
    </citation>
    <scope>NUCLEOTIDE SEQUENCE [LARGE SCALE GENOMIC DNA]</scope>
    <source>
        <strain evidence="6 7">DSM 16974</strain>
    </source>
</reference>
<evidence type="ECO:0000256" key="4">
    <source>
        <dbReference type="RuleBase" id="RU003345"/>
    </source>
</evidence>
<dbReference type="AlphaFoldDB" id="A0A3N1NZ49"/>
<dbReference type="GO" id="GO:0009450">
    <property type="term" value="P:gamma-aminobutyric acid catabolic process"/>
    <property type="evidence" value="ECO:0007669"/>
    <property type="project" value="InterPro"/>
</dbReference>
<organism evidence="6 7">
    <name type="scientific">Marinimicrobium koreense</name>
    <dbReference type="NCBI Taxonomy" id="306545"/>
    <lineage>
        <taxon>Bacteria</taxon>
        <taxon>Pseudomonadati</taxon>
        <taxon>Pseudomonadota</taxon>
        <taxon>Gammaproteobacteria</taxon>
        <taxon>Cellvibrionales</taxon>
        <taxon>Cellvibrionaceae</taxon>
        <taxon>Marinimicrobium</taxon>
    </lineage>
</organism>
<protein>
    <submittedName>
        <fullName evidence="6">Succinate-semialdehyde dehydrogenase/glutarate-semialdehyde dehydrogenase</fullName>
    </submittedName>
</protein>
<dbReference type="InterPro" id="IPR015590">
    <property type="entry name" value="Aldehyde_DH_dom"/>
</dbReference>
<accession>A0A3N1NZ49</accession>
<evidence type="ECO:0000259" key="5">
    <source>
        <dbReference type="Pfam" id="PF00171"/>
    </source>
</evidence>
<dbReference type="InterPro" id="IPR029510">
    <property type="entry name" value="Ald_DH_CS_GLU"/>
</dbReference>
<dbReference type="PROSITE" id="PS00070">
    <property type="entry name" value="ALDEHYDE_DEHYDR_CYS"/>
    <property type="match status" value="1"/>
</dbReference>
<dbReference type="PANTHER" id="PTHR43353:SF5">
    <property type="entry name" value="SUCCINATE-SEMIALDEHYDE DEHYDROGENASE, MITOCHONDRIAL"/>
    <property type="match status" value="1"/>
</dbReference>
<dbReference type="Proteomes" id="UP000273643">
    <property type="component" value="Unassembled WGS sequence"/>
</dbReference>
<dbReference type="InterPro" id="IPR016162">
    <property type="entry name" value="Ald_DH_N"/>
</dbReference>
<comment type="similarity">
    <text evidence="1 4">Belongs to the aldehyde dehydrogenase family.</text>
</comment>
<dbReference type="OrthoDB" id="5887723at2"/>
<evidence type="ECO:0000313" key="6">
    <source>
        <dbReference type="EMBL" id="ROQ20277.1"/>
    </source>
</evidence>
<dbReference type="InterPro" id="IPR016161">
    <property type="entry name" value="Ald_DH/histidinol_DH"/>
</dbReference>
<dbReference type="Gene3D" id="3.40.605.10">
    <property type="entry name" value="Aldehyde Dehydrogenase, Chain A, domain 1"/>
    <property type="match status" value="1"/>
</dbReference>
<gene>
    <name evidence="6" type="ORF">EDC38_0878</name>
</gene>
<dbReference type="RefSeq" id="WP_123637461.1">
    <property type="nucleotide sequence ID" value="NZ_RJUK01000001.1"/>
</dbReference>
<dbReference type="Pfam" id="PF00171">
    <property type="entry name" value="Aldedh"/>
    <property type="match status" value="1"/>
</dbReference>
<dbReference type="FunFam" id="3.40.309.10:FF:000004">
    <property type="entry name" value="Succinate-semialdehyde dehydrogenase I"/>
    <property type="match status" value="1"/>
</dbReference>
<dbReference type="InterPro" id="IPR016160">
    <property type="entry name" value="Ald_DH_CS_CYS"/>
</dbReference>
<evidence type="ECO:0000256" key="1">
    <source>
        <dbReference type="ARBA" id="ARBA00009986"/>
    </source>
</evidence>
<keyword evidence="7" id="KW-1185">Reference proteome</keyword>
<feature type="domain" description="Aldehyde dehydrogenase" evidence="5">
    <location>
        <begin position="28"/>
        <end position="486"/>
    </location>
</feature>
<sequence>MAKTQQTAPIKLRHAALFQQACYIGGQWSQAQSGATLDVDNPATGEIIGQVPNCNEQDTARAIAEAEKGFQVWRHKTANERNEVLMRWYQLMLDHTDDLGALMTLEQGKPLAEAKGEVNYAASFIKWFAEEARRAYGETIPGAKPGQHIVVTRQPVGVTCCITPWNFPAAMITRKAGAALAAGCSMIVKPAEATPYTALALAQLAEEAGVPAGVLNVITGKPQPIGEALTRSPVVRKLSFTGSTRVGSILMSQCAEHIQKVSLELGGNAPFIVFDDADLDKAVEGAMASKFRNTGQTCVCANRFLVQRSVHDAFVEKLTEAMKTLKVGDGFEEGVNQSALINRAAVEKVQQHYQDAMSKGAKRVFGPAPEGDRGNYVEPLLLTGIKPEMQVCHEETFGPLAAVMAFDSEDDAIRLANDTPYGLAAYFYSQNIHRVWRVADALESGIIGVNEGAVSNAAAPFGGMKASGLGREGSSHGMAEYEEIKYLCMGGE</sequence>
<dbReference type="SUPFAM" id="SSF53720">
    <property type="entry name" value="ALDH-like"/>
    <property type="match status" value="1"/>
</dbReference>
<feature type="active site" evidence="3">
    <location>
        <position position="264"/>
    </location>
</feature>
<dbReference type="CDD" id="cd07103">
    <property type="entry name" value="ALDH_F5_SSADH_GabD"/>
    <property type="match status" value="1"/>
</dbReference>
<evidence type="ECO:0000313" key="7">
    <source>
        <dbReference type="Proteomes" id="UP000273643"/>
    </source>
</evidence>
<proteinExistence type="inferred from homology"/>